<evidence type="ECO:0000313" key="2">
    <source>
        <dbReference type="Proteomes" id="UP000494206"/>
    </source>
</evidence>
<dbReference type="OrthoDB" id="5783100at2759"/>
<sequence length="155" mass="17023">MGYLCVTVGNVFVGANVVQRAQLGENYLENIEVVAVRGSKNIGLVARILHDHGATVREFDHQIHSDSAIASSISLADIFLDGVQKGGKLEEAASNNHRLIVAQCDCDDPFSAMSAVARISMALAKREISNHGQRLIASDELNYWKKLNRYERNSK</sequence>
<dbReference type="AlphaFoldDB" id="A0A8S1EW22"/>
<dbReference type="Proteomes" id="UP000494206">
    <property type="component" value="Unassembled WGS sequence"/>
</dbReference>
<dbReference type="EMBL" id="CADEPM010000004">
    <property type="protein sequence ID" value="CAB3404399.1"/>
    <property type="molecule type" value="Genomic_DNA"/>
</dbReference>
<organism evidence="1 2">
    <name type="scientific">Caenorhabditis bovis</name>
    <dbReference type="NCBI Taxonomy" id="2654633"/>
    <lineage>
        <taxon>Eukaryota</taxon>
        <taxon>Metazoa</taxon>
        <taxon>Ecdysozoa</taxon>
        <taxon>Nematoda</taxon>
        <taxon>Chromadorea</taxon>
        <taxon>Rhabditida</taxon>
        <taxon>Rhabditina</taxon>
        <taxon>Rhabditomorpha</taxon>
        <taxon>Rhabditoidea</taxon>
        <taxon>Rhabditidae</taxon>
        <taxon>Peloderinae</taxon>
        <taxon>Caenorhabditis</taxon>
    </lineage>
</organism>
<gene>
    <name evidence="1" type="ORF">CBOVIS_LOCUS6744</name>
</gene>
<proteinExistence type="predicted"/>
<comment type="caution">
    <text evidence="1">The sequence shown here is derived from an EMBL/GenBank/DDBJ whole genome shotgun (WGS) entry which is preliminary data.</text>
</comment>
<protein>
    <submittedName>
        <fullName evidence="1">Uncharacterized protein</fullName>
    </submittedName>
</protein>
<accession>A0A8S1EW22</accession>
<keyword evidence="2" id="KW-1185">Reference proteome</keyword>
<name>A0A8S1EW22_9PELO</name>
<evidence type="ECO:0000313" key="1">
    <source>
        <dbReference type="EMBL" id="CAB3404399.1"/>
    </source>
</evidence>
<reference evidence="1 2" key="1">
    <citation type="submission" date="2020-04" db="EMBL/GenBank/DDBJ databases">
        <authorList>
            <person name="Laetsch R D."/>
            <person name="Stevens L."/>
            <person name="Kumar S."/>
            <person name="Blaxter L. M."/>
        </authorList>
    </citation>
    <scope>NUCLEOTIDE SEQUENCE [LARGE SCALE GENOMIC DNA]</scope>
</reference>